<dbReference type="PROSITE" id="PS51186">
    <property type="entry name" value="GNAT"/>
    <property type="match status" value="1"/>
</dbReference>
<dbReference type="Gene3D" id="3.40.630.30">
    <property type="match status" value="1"/>
</dbReference>
<evidence type="ECO:0000256" key="2">
    <source>
        <dbReference type="ARBA" id="ARBA00023315"/>
    </source>
</evidence>
<dbReference type="PANTHER" id="PTHR43877">
    <property type="entry name" value="AMINOALKYLPHOSPHONATE N-ACETYLTRANSFERASE-RELATED-RELATED"/>
    <property type="match status" value="1"/>
</dbReference>
<evidence type="ECO:0000259" key="3">
    <source>
        <dbReference type="PROSITE" id="PS51186"/>
    </source>
</evidence>
<reference evidence="4 5" key="1">
    <citation type="submission" date="2022-06" db="EMBL/GenBank/DDBJ databases">
        <title>Isolation of gut microbiota from human fecal samples.</title>
        <authorList>
            <person name="Pamer E.G."/>
            <person name="Barat B."/>
            <person name="Waligurski E."/>
            <person name="Medina S."/>
            <person name="Paddock L."/>
            <person name="Mostad J."/>
        </authorList>
    </citation>
    <scope>NUCLEOTIDE SEQUENCE [LARGE SCALE GENOMIC DNA]</scope>
    <source>
        <strain evidence="4 5">DFI.9.73</strain>
    </source>
</reference>
<dbReference type="RefSeq" id="WP_066865363.1">
    <property type="nucleotide sequence ID" value="NZ_CABKVV010000014.1"/>
</dbReference>
<gene>
    <name evidence="4" type="ORF">NE695_01535</name>
</gene>
<feature type="domain" description="N-acetyltransferase" evidence="3">
    <location>
        <begin position="4"/>
        <end position="163"/>
    </location>
</feature>
<dbReference type="InterPro" id="IPR000182">
    <property type="entry name" value="GNAT_dom"/>
</dbReference>
<dbReference type="CDD" id="cd04301">
    <property type="entry name" value="NAT_SF"/>
    <property type="match status" value="1"/>
</dbReference>
<evidence type="ECO:0000313" key="5">
    <source>
        <dbReference type="Proteomes" id="UP001524473"/>
    </source>
</evidence>
<name>A0ABT1RV85_9FIRM</name>
<comment type="caution">
    <text evidence="4">The sequence shown here is derived from an EMBL/GenBank/DDBJ whole genome shotgun (WGS) entry which is preliminary data.</text>
</comment>
<dbReference type="InterPro" id="IPR050832">
    <property type="entry name" value="Bact_Acetyltransf"/>
</dbReference>
<proteinExistence type="predicted"/>
<evidence type="ECO:0000256" key="1">
    <source>
        <dbReference type="ARBA" id="ARBA00022679"/>
    </source>
</evidence>
<dbReference type="Proteomes" id="UP001524473">
    <property type="component" value="Unassembled WGS sequence"/>
</dbReference>
<keyword evidence="5" id="KW-1185">Reference proteome</keyword>
<organism evidence="4 5">
    <name type="scientific">Neglectibacter timonensis</name>
    <dbReference type="NCBI Taxonomy" id="1776382"/>
    <lineage>
        <taxon>Bacteria</taxon>
        <taxon>Bacillati</taxon>
        <taxon>Bacillota</taxon>
        <taxon>Clostridia</taxon>
        <taxon>Eubacteriales</taxon>
        <taxon>Oscillospiraceae</taxon>
        <taxon>Neglectibacter</taxon>
    </lineage>
</organism>
<sequence>MCEISIRTMTVQDYPLFDVMESALHRMHQQARPDLFAELAHPCSRAEFSQMIQDSHRELFLAEWKGKPAGMCDLLLCESSPNPILLPQKSAHVDDILVLGEFRRKGVGTALYEEALCRAKRFGAEHLELMVWAFNESARKFYEKCGMTLRSFVMDMKLEGETT</sequence>
<dbReference type="SUPFAM" id="SSF55729">
    <property type="entry name" value="Acyl-CoA N-acyltransferases (Nat)"/>
    <property type="match status" value="1"/>
</dbReference>
<accession>A0ABT1RV85</accession>
<keyword evidence="1" id="KW-0808">Transferase</keyword>
<dbReference type="EMBL" id="JANFZH010000002">
    <property type="protein sequence ID" value="MCQ4838592.1"/>
    <property type="molecule type" value="Genomic_DNA"/>
</dbReference>
<evidence type="ECO:0000313" key="4">
    <source>
        <dbReference type="EMBL" id="MCQ4838592.1"/>
    </source>
</evidence>
<dbReference type="Pfam" id="PF00583">
    <property type="entry name" value="Acetyltransf_1"/>
    <property type="match status" value="1"/>
</dbReference>
<protein>
    <submittedName>
        <fullName evidence="4">GNAT family N-acetyltransferase</fullName>
    </submittedName>
</protein>
<keyword evidence="2" id="KW-0012">Acyltransferase</keyword>
<dbReference type="GeneID" id="90532911"/>
<dbReference type="InterPro" id="IPR016181">
    <property type="entry name" value="Acyl_CoA_acyltransferase"/>
</dbReference>